<dbReference type="Proteomes" id="UP000422989">
    <property type="component" value="Chromosome"/>
</dbReference>
<protein>
    <recommendedName>
        <fullName evidence="3">DUF4287 domain-containing protein</fullName>
    </recommendedName>
</protein>
<reference evidence="1 2" key="1">
    <citation type="submission" date="2018-09" db="EMBL/GenBank/DDBJ databases">
        <title>Whole genome sequencing of Microbacterium oryzae strain MB-10T.</title>
        <authorList>
            <person name="Das S.K."/>
        </authorList>
    </citation>
    <scope>NUCLEOTIDE SEQUENCE [LARGE SCALE GENOMIC DNA]</scope>
    <source>
        <strain evidence="1 2">MB-10</strain>
    </source>
</reference>
<proteinExistence type="predicted"/>
<dbReference type="OrthoDB" id="3837807at2"/>
<gene>
    <name evidence="1" type="ORF">D7D94_12465</name>
</gene>
<accession>A0A6I6DZZ8</accession>
<evidence type="ECO:0000313" key="2">
    <source>
        <dbReference type="Proteomes" id="UP000422989"/>
    </source>
</evidence>
<dbReference type="EMBL" id="CP032550">
    <property type="protein sequence ID" value="QGU28393.1"/>
    <property type="molecule type" value="Genomic_DNA"/>
</dbReference>
<dbReference type="SUPFAM" id="SSF55961">
    <property type="entry name" value="Bet v1-like"/>
    <property type="match status" value="1"/>
</dbReference>
<keyword evidence="2" id="KW-1185">Reference proteome</keyword>
<sequence>MDSGWVAQPSVDDAAVTTATGRGWPEWVERIDAGPGPDAGHTAIARWLVDDENVDPWWAQAVTVGYERIRGLRLPGQMPDGTFSVSRSRTILVQAETFRAALLDDDLRRDLLPGLETRLVSKPETKRLRFRVMYDGKSAGDVVFAAEVAGETTKLTVTHEKLPTIDEAEWWKAHWASWLDGVGPSR</sequence>
<dbReference type="RefSeq" id="WP_156242931.1">
    <property type="nucleotide sequence ID" value="NZ_BAAAZL010000003.1"/>
</dbReference>
<evidence type="ECO:0008006" key="3">
    <source>
        <dbReference type="Google" id="ProtNLM"/>
    </source>
</evidence>
<dbReference type="KEGG" id="moj:D7D94_12465"/>
<evidence type="ECO:0000313" key="1">
    <source>
        <dbReference type="EMBL" id="QGU28393.1"/>
    </source>
</evidence>
<organism evidence="1 2">
    <name type="scientific">Microbacterium oryzae</name>
    <dbReference type="NCBI Taxonomy" id="743009"/>
    <lineage>
        <taxon>Bacteria</taxon>
        <taxon>Bacillati</taxon>
        <taxon>Actinomycetota</taxon>
        <taxon>Actinomycetes</taxon>
        <taxon>Micrococcales</taxon>
        <taxon>Microbacteriaceae</taxon>
        <taxon>Microbacterium</taxon>
    </lineage>
</organism>
<dbReference type="AlphaFoldDB" id="A0A6I6DZZ8"/>
<name>A0A6I6DZZ8_9MICO</name>